<proteinExistence type="predicted"/>
<reference evidence="2 3" key="1">
    <citation type="submission" date="2013-11" db="EMBL/GenBank/DDBJ databases">
        <title>Genome sequencing of Stegodyphus mimosarum.</title>
        <authorList>
            <person name="Bechsgaard J."/>
        </authorList>
    </citation>
    <scope>NUCLEOTIDE SEQUENCE [LARGE SCALE GENOMIC DNA]</scope>
</reference>
<keyword evidence="3" id="KW-1185">Reference proteome</keyword>
<organism evidence="2 3">
    <name type="scientific">Stegodyphus mimosarum</name>
    <name type="common">African social velvet spider</name>
    <dbReference type="NCBI Taxonomy" id="407821"/>
    <lineage>
        <taxon>Eukaryota</taxon>
        <taxon>Metazoa</taxon>
        <taxon>Ecdysozoa</taxon>
        <taxon>Arthropoda</taxon>
        <taxon>Chelicerata</taxon>
        <taxon>Arachnida</taxon>
        <taxon>Araneae</taxon>
        <taxon>Araneomorphae</taxon>
        <taxon>Entelegynae</taxon>
        <taxon>Eresoidea</taxon>
        <taxon>Eresidae</taxon>
        <taxon>Stegodyphus</taxon>
    </lineage>
</organism>
<evidence type="ECO:0000256" key="1">
    <source>
        <dbReference type="SAM" id="Phobius"/>
    </source>
</evidence>
<sequence>MGSKALEYNYLMQSIPFNAQKWDLNAKEDARISRSLTLKAKIALAVAVILAILIITVIVVCFVLPSTKDYYMPDYNSNSRLGKYVSA</sequence>
<keyword evidence="1" id="KW-0472">Membrane</keyword>
<name>A0A087TYE8_STEMI</name>
<dbReference type="Proteomes" id="UP000054359">
    <property type="component" value="Unassembled WGS sequence"/>
</dbReference>
<keyword evidence="1" id="KW-0812">Transmembrane</keyword>
<feature type="non-terminal residue" evidence="2">
    <location>
        <position position="87"/>
    </location>
</feature>
<dbReference type="EMBL" id="KK117317">
    <property type="protein sequence ID" value="KFM70137.1"/>
    <property type="molecule type" value="Genomic_DNA"/>
</dbReference>
<gene>
    <name evidence="2" type="ORF">X975_02047</name>
</gene>
<accession>A0A087TYE8</accession>
<feature type="transmembrane region" description="Helical" evidence="1">
    <location>
        <begin position="42"/>
        <end position="65"/>
    </location>
</feature>
<protein>
    <submittedName>
        <fullName evidence="2">Uncharacterized protein</fullName>
    </submittedName>
</protein>
<evidence type="ECO:0000313" key="3">
    <source>
        <dbReference type="Proteomes" id="UP000054359"/>
    </source>
</evidence>
<dbReference type="AlphaFoldDB" id="A0A087TYE8"/>
<keyword evidence="1" id="KW-1133">Transmembrane helix</keyword>
<evidence type="ECO:0000313" key="2">
    <source>
        <dbReference type="EMBL" id="KFM70137.1"/>
    </source>
</evidence>